<dbReference type="RefSeq" id="WP_075901005.1">
    <property type="nucleotide sequence ID" value="NZ_MKZS01000001.1"/>
</dbReference>
<accession>A0A1U7N3V1</accession>
<evidence type="ECO:0000256" key="4">
    <source>
        <dbReference type="ARBA" id="ARBA00023239"/>
    </source>
</evidence>
<comment type="similarity">
    <text evidence="1">Belongs to the Gfa family.</text>
</comment>
<dbReference type="InterPro" id="IPR006913">
    <property type="entry name" value="CENP-V/GFA"/>
</dbReference>
<keyword evidence="7" id="KW-1185">Reference proteome</keyword>
<dbReference type="Pfam" id="PF04828">
    <property type="entry name" value="GFA"/>
    <property type="match status" value="1"/>
</dbReference>
<sequence>MEATGRCLCGAVTYAAKEVETDVHSCHCDICLRWNGGPGFAVSVGQVSFNGEQNITRFDSSEWAERGFCNRCGTNLFYHLKEANLYVLWMGTFDDLKPFKLAREIYIDKKPALYDLAGNHPRLTGSEFMASLKEMEE</sequence>
<dbReference type="EMBL" id="MKZS01000001">
    <property type="protein sequence ID" value="OLT60615.1"/>
    <property type="molecule type" value="Genomic_DNA"/>
</dbReference>
<evidence type="ECO:0000259" key="5">
    <source>
        <dbReference type="PROSITE" id="PS51891"/>
    </source>
</evidence>
<reference evidence="6 7" key="1">
    <citation type="submission" date="2016-10" db="EMBL/GenBank/DDBJ databases">
        <title>Comparative genomics uncovers the prolific and rare metabolic potential of the cyanobacterial genus Moorea.</title>
        <authorList>
            <person name="Leao T."/>
            <person name="Castelao G."/>
            <person name="Korobeynikov A."/>
            <person name="Monroe E.A."/>
            <person name="Podell S."/>
            <person name="Glukhov E."/>
            <person name="Allen E."/>
            <person name="Gerwick W.H."/>
            <person name="Gerwick L."/>
        </authorList>
    </citation>
    <scope>NUCLEOTIDE SEQUENCE [LARGE SCALE GENOMIC DNA]</scope>
    <source>
        <strain evidence="6 7">PNG5-198</strain>
    </source>
</reference>
<comment type="caution">
    <text evidence="6">The sequence shown here is derived from an EMBL/GenBank/DDBJ whole genome shotgun (WGS) entry which is preliminary data.</text>
</comment>
<protein>
    <submittedName>
        <fullName evidence="6">Aldehyde-activating protein</fullName>
    </submittedName>
</protein>
<evidence type="ECO:0000256" key="3">
    <source>
        <dbReference type="ARBA" id="ARBA00022833"/>
    </source>
</evidence>
<dbReference type="GO" id="GO:0016846">
    <property type="term" value="F:carbon-sulfur lyase activity"/>
    <property type="evidence" value="ECO:0007669"/>
    <property type="project" value="InterPro"/>
</dbReference>
<evidence type="ECO:0000256" key="1">
    <source>
        <dbReference type="ARBA" id="ARBA00005495"/>
    </source>
</evidence>
<keyword evidence="3" id="KW-0862">Zinc</keyword>
<gene>
    <name evidence="6" type="ORF">BJP37_17970</name>
</gene>
<dbReference type="InterPro" id="IPR011057">
    <property type="entry name" value="Mss4-like_sf"/>
</dbReference>
<evidence type="ECO:0000313" key="7">
    <source>
        <dbReference type="Proteomes" id="UP000186657"/>
    </source>
</evidence>
<organism evidence="6 7">
    <name type="scientific">Moorena bouillonii PNG</name>
    <dbReference type="NCBI Taxonomy" id="568701"/>
    <lineage>
        <taxon>Bacteria</taxon>
        <taxon>Bacillati</taxon>
        <taxon>Cyanobacteriota</taxon>
        <taxon>Cyanophyceae</taxon>
        <taxon>Coleofasciculales</taxon>
        <taxon>Coleofasciculaceae</taxon>
        <taxon>Moorena</taxon>
    </lineage>
</organism>
<dbReference type="PANTHER" id="PTHR33337">
    <property type="entry name" value="GFA DOMAIN-CONTAINING PROTEIN"/>
    <property type="match status" value="1"/>
</dbReference>
<dbReference type="SUPFAM" id="SSF51316">
    <property type="entry name" value="Mss4-like"/>
    <property type="match status" value="1"/>
</dbReference>
<dbReference type="GO" id="GO:0046872">
    <property type="term" value="F:metal ion binding"/>
    <property type="evidence" value="ECO:0007669"/>
    <property type="project" value="UniProtKB-KW"/>
</dbReference>
<evidence type="ECO:0000256" key="2">
    <source>
        <dbReference type="ARBA" id="ARBA00022723"/>
    </source>
</evidence>
<dbReference type="PANTHER" id="PTHR33337:SF40">
    <property type="entry name" value="CENP-V_GFA DOMAIN-CONTAINING PROTEIN-RELATED"/>
    <property type="match status" value="1"/>
</dbReference>
<dbReference type="AlphaFoldDB" id="A0A1U7N3V1"/>
<feature type="domain" description="CENP-V/GFA" evidence="5">
    <location>
        <begin position="3"/>
        <end position="115"/>
    </location>
</feature>
<name>A0A1U7N3V1_9CYAN</name>
<dbReference type="PROSITE" id="PS51891">
    <property type="entry name" value="CENP_V_GFA"/>
    <property type="match status" value="1"/>
</dbReference>
<keyword evidence="2" id="KW-0479">Metal-binding</keyword>
<dbReference type="Gene3D" id="3.90.1590.10">
    <property type="entry name" value="glutathione-dependent formaldehyde- activating enzyme (gfa)"/>
    <property type="match status" value="1"/>
</dbReference>
<evidence type="ECO:0000313" key="6">
    <source>
        <dbReference type="EMBL" id="OLT60615.1"/>
    </source>
</evidence>
<dbReference type="Proteomes" id="UP000186657">
    <property type="component" value="Unassembled WGS sequence"/>
</dbReference>
<proteinExistence type="inferred from homology"/>
<keyword evidence="4" id="KW-0456">Lyase</keyword>